<evidence type="ECO:0000313" key="14">
    <source>
        <dbReference type="Proteomes" id="UP000321922"/>
    </source>
</evidence>
<feature type="domain" description="Ketopantoate reductase N-terminal" evidence="11">
    <location>
        <begin position="6"/>
        <end position="145"/>
    </location>
</feature>
<evidence type="ECO:0000256" key="9">
    <source>
        <dbReference type="ARBA" id="ARBA00048793"/>
    </source>
</evidence>
<evidence type="ECO:0000256" key="4">
    <source>
        <dbReference type="ARBA" id="ARBA00019465"/>
    </source>
</evidence>
<dbReference type="InterPro" id="IPR036291">
    <property type="entry name" value="NAD(P)-bd_dom_sf"/>
</dbReference>
<reference evidence="13 14" key="1">
    <citation type="submission" date="2019-07" db="EMBL/GenBank/DDBJ databases">
        <title>Whole genome shotgun sequence of Vibrio sagamiensis NBRC 104589.</title>
        <authorList>
            <person name="Hosoyama A."/>
            <person name="Uohara A."/>
            <person name="Ohji S."/>
            <person name="Ichikawa N."/>
        </authorList>
    </citation>
    <scope>NUCLEOTIDE SEQUENCE [LARGE SCALE GENOMIC DNA]</scope>
    <source>
        <strain evidence="13 14">NBRC 104589</strain>
    </source>
</reference>
<dbReference type="EC" id="1.1.1.169" evidence="3 10"/>
<dbReference type="InterPro" id="IPR013752">
    <property type="entry name" value="KPA_reductase"/>
</dbReference>
<keyword evidence="5 10" id="KW-0566">Pantothenate biosynthesis</keyword>
<keyword evidence="14" id="KW-1185">Reference proteome</keyword>
<dbReference type="GO" id="GO:0050661">
    <property type="term" value="F:NADP binding"/>
    <property type="evidence" value="ECO:0007669"/>
    <property type="project" value="TreeGrafter"/>
</dbReference>
<dbReference type="NCBIfam" id="NF005087">
    <property type="entry name" value="PRK06522.1-1"/>
    <property type="match status" value="1"/>
</dbReference>
<evidence type="ECO:0000256" key="5">
    <source>
        <dbReference type="ARBA" id="ARBA00022655"/>
    </source>
</evidence>
<evidence type="ECO:0000256" key="1">
    <source>
        <dbReference type="ARBA" id="ARBA00004994"/>
    </source>
</evidence>
<accession>A0A511Q9S0</accession>
<evidence type="ECO:0000256" key="2">
    <source>
        <dbReference type="ARBA" id="ARBA00007870"/>
    </source>
</evidence>
<dbReference type="GO" id="GO:0008677">
    <property type="term" value="F:2-dehydropantoate 2-reductase activity"/>
    <property type="evidence" value="ECO:0007669"/>
    <property type="project" value="UniProtKB-EC"/>
</dbReference>
<dbReference type="Proteomes" id="UP000321922">
    <property type="component" value="Unassembled WGS sequence"/>
</dbReference>
<comment type="caution">
    <text evidence="13">The sequence shown here is derived from an EMBL/GenBank/DDBJ whole genome shotgun (WGS) entry which is preliminary data.</text>
</comment>
<comment type="similarity">
    <text evidence="2 10">Belongs to the ketopantoate reductase family.</text>
</comment>
<dbReference type="InterPro" id="IPR003710">
    <property type="entry name" value="ApbA"/>
</dbReference>
<dbReference type="InterPro" id="IPR013332">
    <property type="entry name" value="KPR_N"/>
</dbReference>
<dbReference type="InterPro" id="IPR008927">
    <property type="entry name" value="6-PGluconate_DH-like_C_sf"/>
</dbReference>
<evidence type="ECO:0000256" key="3">
    <source>
        <dbReference type="ARBA" id="ARBA00013014"/>
    </source>
</evidence>
<dbReference type="Gene3D" id="1.10.1040.10">
    <property type="entry name" value="N-(1-d-carboxylethyl)-l-norvaline Dehydrogenase, domain 2"/>
    <property type="match status" value="1"/>
</dbReference>
<keyword evidence="7 10" id="KW-0560">Oxidoreductase</keyword>
<dbReference type="InterPro" id="IPR050838">
    <property type="entry name" value="Ketopantoate_reductase"/>
</dbReference>
<name>A0A511Q9S0_9VIBR</name>
<dbReference type="NCBIfam" id="TIGR00745">
    <property type="entry name" value="apbA_panE"/>
    <property type="match status" value="1"/>
</dbReference>
<comment type="function">
    <text evidence="10">Catalyzes the NADPH-dependent reduction of ketopantoate into pantoic acid.</text>
</comment>
<dbReference type="GO" id="GO:0015940">
    <property type="term" value="P:pantothenate biosynthetic process"/>
    <property type="evidence" value="ECO:0007669"/>
    <property type="project" value="UniProtKB-UniPathway"/>
</dbReference>
<evidence type="ECO:0000313" key="13">
    <source>
        <dbReference type="EMBL" id="GEM74027.1"/>
    </source>
</evidence>
<dbReference type="PANTHER" id="PTHR43765:SF2">
    <property type="entry name" value="2-DEHYDROPANTOATE 2-REDUCTASE"/>
    <property type="match status" value="1"/>
</dbReference>
<dbReference type="PANTHER" id="PTHR43765">
    <property type="entry name" value="2-DEHYDROPANTOATE 2-REDUCTASE-RELATED"/>
    <property type="match status" value="1"/>
</dbReference>
<proteinExistence type="inferred from homology"/>
<organism evidence="13 14">
    <name type="scientific">Vibrio sagamiensis NBRC 104589</name>
    <dbReference type="NCBI Taxonomy" id="1219064"/>
    <lineage>
        <taxon>Bacteria</taxon>
        <taxon>Pseudomonadati</taxon>
        <taxon>Pseudomonadota</taxon>
        <taxon>Gammaproteobacteria</taxon>
        <taxon>Vibrionales</taxon>
        <taxon>Vibrionaceae</taxon>
        <taxon>Vibrio</taxon>
    </lineage>
</organism>
<sequence>MRLVNILILGPGSIGSLWATKLRLAGHNVSLWARNSHKCLPIKLDQDPEISFANQGISALENADLILVTVKACQVELAIQPLLKHIPPETIVMLMHNGMGTTKFITKKLASNPIVIATTTHGAYKPASNHVLHTGFGTTYMGGFNSQGTQCHFLQAVMDHALPTVHWQVNIQPALWNKLAINCVINPLTAIHQCKNGQLAAPEFQPMINNLIQELVEVMNKEEIEVEFASLHAIIMQVIHATAENYSSMRQDIFHQRDTEIDFITGYVMHCAEQHQIAVPENAKLYRRIKQIEHSWKNNE</sequence>
<dbReference type="SUPFAM" id="SSF51735">
    <property type="entry name" value="NAD(P)-binding Rossmann-fold domains"/>
    <property type="match status" value="1"/>
</dbReference>
<dbReference type="Pfam" id="PF08546">
    <property type="entry name" value="ApbA_C"/>
    <property type="match status" value="1"/>
</dbReference>
<dbReference type="UniPathway" id="UPA00028">
    <property type="reaction ID" value="UER00004"/>
</dbReference>
<feature type="domain" description="Ketopantoate reductase C-terminal" evidence="12">
    <location>
        <begin position="170"/>
        <end position="293"/>
    </location>
</feature>
<dbReference type="EMBL" id="BJXJ01000001">
    <property type="protein sequence ID" value="GEM74027.1"/>
    <property type="molecule type" value="Genomic_DNA"/>
</dbReference>
<dbReference type="InterPro" id="IPR013328">
    <property type="entry name" value="6PGD_dom2"/>
</dbReference>
<dbReference type="GO" id="GO:0005737">
    <property type="term" value="C:cytoplasm"/>
    <property type="evidence" value="ECO:0007669"/>
    <property type="project" value="TreeGrafter"/>
</dbReference>
<evidence type="ECO:0000256" key="6">
    <source>
        <dbReference type="ARBA" id="ARBA00022857"/>
    </source>
</evidence>
<evidence type="ECO:0000259" key="12">
    <source>
        <dbReference type="Pfam" id="PF08546"/>
    </source>
</evidence>
<evidence type="ECO:0000256" key="10">
    <source>
        <dbReference type="RuleBase" id="RU362068"/>
    </source>
</evidence>
<keyword evidence="6 10" id="KW-0521">NADP</keyword>
<evidence type="ECO:0000256" key="7">
    <source>
        <dbReference type="ARBA" id="ARBA00023002"/>
    </source>
</evidence>
<comment type="pathway">
    <text evidence="1 10">Cofactor biosynthesis; (R)-pantothenate biosynthesis; (R)-pantoate from 3-methyl-2-oxobutanoate: step 2/2.</text>
</comment>
<dbReference type="Gene3D" id="3.40.50.720">
    <property type="entry name" value="NAD(P)-binding Rossmann-like Domain"/>
    <property type="match status" value="1"/>
</dbReference>
<evidence type="ECO:0000256" key="8">
    <source>
        <dbReference type="ARBA" id="ARBA00032024"/>
    </source>
</evidence>
<dbReference type="AlphaFoldDB" id="A0A511Q9S0"/>
<protein>
    <recommendedName>
        <fullName evidence="4 10">2-dehydropantoate 2-reductase</fullName>
        <ecNumber evidence="3 10">1.1.1.169</ecNumber>
    </recommendedName>
    <alternativeName>
        <fullName evidence="8 10">Ketopantoate reductase</fullName>
    </alternativeName>
</protein>
<evidence type="ECO:0000259" key="11">
    <source>
        <dbReference type="Pfam" id="PF02558"/>
    </source>
</evidence>
<gene>
    <name evidence="13" type="ORF">VSA01S_01390</name>
</gene>
<comment type="catalytic activity">
    <reaction evidence="9 10">
        <text>(R)-pantoate + NADP(+) = 2-dehydropantoate + NADPH + H(+)</text>
        <dbReference type="Rhea" id="RHEA:16233"/>
        <dbReference type="ChEBI" id="CHEBI:11561"/>
        <dbReference type="ChEBI" id="CHEBI:15378"/>
        <dbReference type="ChEBI" id="CHEBI:15980"/>
        <dbReference type="ChEBI" id="CHEBI:57783"/>
        <dbReference type="ChEBI" id="CHEBI:58349"/>
        <dbReference type="EC" id="1.1.1.169"/>
    </reaction>
</comment>
<dbReference type="SUPFAM" id="SSF48179">
    <property type="entry name" value="6-phosphogluconate dehydrogenase C-terminal domain-like"/>
    <property type="match status" value="1"/>
</dbReference>
<dbReference type="Pfam" id="PF02558">
    <property type="entry name" value="ApbA"/>
    <property type="match status" value="1"/>
</dbReference>